<protein>
    <submittedName>
        <fullName evidence="1">Uncharacterized protein</fullName>
    </submittedName>
</protein>
<dbReference type="Gene3D" id="3.40.190.10">
    <property type="entry name" value="Periplasmic binding protein-like II"/>
    <property type="match status" value="1"/>
</dbReference>
<sequence length="50" mass="5937">MIRRKKLYLPIEQAVVILDSSQNKSEAYKHLEFVKPEKVKKILKVYGFET</sequence>
<accession>A0A1X4XX93</accession>
<dbReference type="EMBL" id="MDSU01000018">
    <property type="protein sequence ID" value="OSS42162.1"/>
    <property type="molecule type" value="Genomic_DNA"/>
</dbReference>
<comment type="caution">
    <text evidence="1">The sequence shown here is derived from an EMBL/GenBank/DDBJ whole genome shotgun (WGS) entry which is preliminary data.</text>
</comment>
<evidence type="ECO:0000313" key="1">
    <source>
        <dbReference type="EMBL" id="OSS42162.1"/>
    </source>
</evidence>
<dbReference type="SUPFAM" id="SSF53850">
    <property type="entry name" value="Periplasmic binding protein-like II"/>
    <property type="match status" value="1"/>
</dbReference>
<dbReference type="Proteomes" id="UP000194141">
    <property type="component" value="Unassembled WGS sequence"/>
</dbReference>
<organism evidence="1 2">
    <name type="scientific">Desulfurella amilsii</name>
    <dbReference type="NCBI Taxonomy" id="1562698"/>
    <lineage>
        <taxon>Bacteria</taxon>
        <taxon>Pseudomonadati</taxon>
        <taxon>Campylobacterota</taxon>
        <taxon>Desulfurellia</taxon>
        <taxon>Desulfurellales</taxon>
        <taxon>Desulfurellaceae</taxon>
        <taxon>Desulfurella</taxon>
    </lineage>
</organism>
<gene>
    <name evidence="1" type="ORF">DESAMIL20_1715</name>
</gene>
<keyword evidence="2" id="KW-1185">Reference proteome</keyword>
<dbReference type="AlphaFoldDB" id="A0A1X4XX93"/>
<proteinExistence type="predicted"/>
<dbReference type="RefSeq" id="WP_158090567.1">
    <property type="nucleotide sequence ID" value="NZ_MDSU01000018.1"/>
</dbReference>
<dbReference type="STRING" id="1562698.DESAMIL20_1715"/>
<evidence type="ECO:0000313" key="2">
    <source>
        <dbReference type="Proteomes" id="UP000194141"/>
    </source>
</evidence>
<name>A0A1X4XX93_9BACT</name>
<reference evidence="1 2" key="1">
    <citation type="journal article" date="2017" name="Front. Microbiol.">
        <title>Genome Sequence of Desulfurella amilsii Strain TR1 and Comparative Genomics of Desulfurellaceae Family.</title>
        <authorList>
            <person name="Florentino A.P."/>
            <person name="Stams A.J."/>
            <person name="Sanchez-Andrea I."/>
        </authorList>
    </citation>
    <scope>NUCLEOTIDE SEQUENCE [LARGE SCALE GENOMIC DNA]</scope>
    <source>
        <strain evidence="1 2">TR1</strain>
    </source>
</reference>